<sequence length="65" mass="7342">MLTESQRTAIVQHTMNITGLMQQIEEELQTILEVAEIEVQFVPFSADFPDLSLEDPEEGNPGKRP</sequence>
<organism evidence="1">
    <name type="scientific">Candidatus Kentrum sp. FW</name>
    <dbReference type="NCBI Taxonomy" id="2126338"/>
    <lineage>
        <taxon>Bacteria</taxon>
        <taxon>Pseudomonadati</taxon>
        <taxon>Pseudomonadota</taxon>
        <taxon>Gammaproteobacteria</taxon>
        <taxon>Candidatus Kentrum</taxon>
    </lineage>
</organism>
<evidence type="ECO:0000313" key="1">
    <source>
        <dbReference type="EMBL" id="VFJ72941.1"/>
    </source>
</evidence>
<protein>
    <submittedName>
        <fullName evidence="1">Uncharacterized protein</fullName>
    </submittedName>
</protein>
<name>A0A450TVC3_9GAMM</name>
<reference evidence="1" key="1">
    <citation type="submission" date="2019-02" db="EMBL/GenBank/DDBJ databases">
        <authorList>
            <person name="Gruber-Vodicka R. H."/>
            <person name="Seah K. B. B."/>
        </authorList>
    </citation>
    <scope>NUCLEOTIDE SEQUENCE</scope>
    <source>
        <strain evidence="1">BECK_BZ131</strain>
    </source>
</reference>
<proteinExistence type="predicted"/>
<dbReference type="AlphaFoldDB" id="A0A450TVC3"/>
<dbReference type="EMBL" id="CAADFE010000041">
    <property type="protein sequence ID" value="VFJ72941.1"/>
    <property type="molecule type" value="Genomic_DNA"/>
</dbReference>
<accession>A0A450TVC3</accession>
<gene>
    <name evidence="1" type="ORF">BECKFW1821C_GA0114237_10414</name>
</gene>